<dbReference type="PANTHER" id="PTHR35133">
    <property type="entry name" value="PROTEIN EFFECTOR OF TRANSCRIPTION 2-RELATED"/>
    <property type="match status" value="1"/>
</dbReference>
<comment type="caution">
    <text evidence="1">The sequence shown here is derived from an EMBL/GenBank/DDBJ whole genome shotgun (WGS) entry which is preliminary data.</text>
</comment>
<sequence>MLTATQNLTTTTTTTTITRLKREEFRRTKHDTAFSKWRVLIGPSDWADYEAQKEGAERYRVANLPDLNGPGVYEIGVAVYATSLGRNVEKLETERVVVVYLGQADNVRCRLQHYGRCGSHLVYGVDLFQQVFDRGFPIVYRWALMKSKSEAERTEVQLLEKFDYAWNKLGNGSRRPDDVLKKIDMISSKTHNVPKICKMLQALRDQKVGIPIKAEKLSLDNKPNHDTYDGENLGLLGRVFKFSRSRPCSVSPDPGTIVKDDLNQTVICGVTASDGSICNKPPVEGRKRCTEHRGMKLTCKSLKKESTINDSDRENIICGVTQHDGSHCELPPLPGRKRCTKHKGMRVNQAMSEVSNPISLITVSLSNPVIVDICGVHLDDGNCCTRKPVKGRKRCDEHKGMRVDVYVSKLSSRDKWFNAKLA</sequence>
<reference evidence="1" key="1">
    <citation type="submission" date="2024-03" db="EMBL/GenBank/DDBJ databases">
        <title>WGS assembly of Saponaria officinalis var. Norfolk2.</title>
        <authorList>
            <person name="Jenkins J."/>
            <person name="Shu S."/>
            <person name="Grimwood J."/>
            <person name="Barry K."/>
            <person name="Goodstein D."/>
            <person name="Schmutz J."/>
            <person name="Leebens-Mack J."/>
            <person name="Osbourn A."/>
        </authorList>
    </citation>
    <scope>NUCLEOTIDE SEQUENCE [LARGE SCALE GENOMIC DNA]</scope>
    <source>
        <strain evidence="1">JIC</strain>
    </source>
</reference>
<dbReference type="EMBL" id="JBDFQZ010000007">
    <property type="protein sequence ID" value="KAK9705369.1"/>
    <property type="molecule type" value="Genomic_DNA"/>
</dbReference>
<evidence type="ECO:0008006" key="3">
    <source>
        <dbReference type="Google" id="ProtNLM"/>
    </source>
</evidence>
<dbReference type="AlphaFoldDB" id="A0AAW1JKL7"/>
<dbReference type="Pfam" id="PF19239">
    <property type="entry name" value="GIY_YIG_domain"/>
    <property type="match status" value="1"/>
</dbReference>
<evidence type="ECO:0000313" key="1">
    <source>
        <dbReference type="EMBL" id="KAK9705369.1"/>
    </source>
</evidence>
<accession>A0AAW1JKL7</accession>
<dbReference type="PANTHER" id="PTHR35133:SF1">
    <property type="entry name" value="PROTEIN EFFECTOR OF TRANSCRIPTION 2-RELATED"/>
    <property type="match status" value="1"/>
</dbReference>
<keyword evidence="2" id="KW-1185">Reference proteome</keyword>
<dbReference type="InterPro" id="IPR038909">
    <property type="entry name" value="Effector_transcript"/>
</dbReference>
<dbReference type="GO" id="GO:0003677">
    <property type="term" value="F:DNA binding"/>
    <property type="evidence" value="ECO:0007669"/>
    <property type="project" value="InterPro"/>
</dbReference>
<protein>
    <recommendedName>
        <fullName evidence="3">Protein EFFECTOR OF TRANSCRIPTION 2-like</fullName>
    </recommendedName>
</protein>
<gene>
    <name evidence="1" type="ORF">RND81_07G051600</name>
</gene>
<proteinExistence type="predicted"/>
<evidence type="ECO:0000313" key="2">
    <source>
        <dbReference type="Proteomes" id="UP001443914"/>
    </source>
</evidence>
<name>A0AAW1JKL7_SAPOF</name>
<dbReference type="Proteomes" id="UP001443914">
    <property type="component" value="Unassembled WGS sequence"/>
</dbReference>
<organism evidence="1 2">
    <name type="scientific">Saponaria officinalis</name>
    <name type="common">Common soapwort</name>
    <name type="synonym">Lychnis saponaria</name>
    <dbReference type="NCBI Taxonomy" id="3572"/>
    <lineage>
        <taxon>Eukaryota</taxon>
        <taxon>Viridiplantae</taxon>
        <taxon>Streptophyta</taxon>
        <taxon>Embryophyta</taxon>
        <taxon>Tracheophyta</taxon>
        <taxon>Spermatophyta</taxon>
        <taxon>Magnoliopsida</taxon>
        <taxon>eudicotyledons</taxon>
        <taxon>Gunneridae</taxon>
        <taxon>Pentapetalae</taxon>
        <taxon>Caryophyllales</taxon>
        <taxon>Caryophyllaceae</taxon>
        <taxon>Caryophylleae</taxon>
        <taxon>Saponaria</taxon>
    </lineage>
</organism>
<dbReference type="GO" id="GO:0006355">
    <property type="term" value="P:regulation of DNA-templated transcription"/>
    <property type="evidence" value="ECO:0007669"/>
    <property type="project" value="InterPro"/>
</dbReference>